<sequence length="64" mass="7173">MGLPIGACVTRLTAFDGQNALPPVFFFVLPALVAMVRRRHSWLVTLVRNRTRGPVEGWLSPRRA</sequence>
<name>A0ABV1V334_9ACTN</name>
<dbReference type="Proteomes" id="UP001445472">
    <property type="component" value="Unassembled WGS sequence"/>
</dbReference>
<accession>A0ABV1V334</accession>
<evidence type="ECO:0000313" key="2">
    <source>
        <dbReference type="EMBL" id="MER6616927.1"/>
    </source>
</evidence>
<reference evidence="2 3" key="1">
    <citation type="submission" date="2024-06" db="EMBL/GenBank/DDBJ databases">
        <title>The Natural Products Discovery Center: Release of the First 8490 Sequenced Strains for Exploring Actinobacteria Biosynthetic Diversity.</title>
        <authorList>
            <person name="Kalkreuter E."/>
            <person name="Kautsar S.A."/>
            <person name="Yang D."/>
            <person name="Bader C.D."/>
            <person name="Teijaro C.N."/>
            <person name="Fluegel L."/>
            <person name="Davis C.M."/>
            <person name="Simpson J.R."/>
            <person name="Lauterbach L."/>
            <person name="Steele A.D."/>
            <person name="Gui C."/>
            <person name="Meng S."/>
            <person name="Li G."/>
            <person name="Viehrig K."/>
            <person name="Ye F."/>
            <person name="Su P."/>
            <person name="Kiefer A.F."/>
            <person name="Nichols A."/>
            <person name="Cepeda A.J."/>
            <person name="Yan W."/>
            <person name="Fan B."/>
            <person name="Jiang Y."/>
            <person name="Adhikari A."/>
            <person name="Zheng C.-J."/>
            <person name="Schuster L."/>
            <person name="Cowan T.M."/>
            <person name="Smanski M.J."/>
            <person name="Chevrette M.G."/>
            <person name="De Carvalho L.P.S."/>
            <person name="Shen B."/>
        </authorList>
    </citation>
    <scope>NUCLEOTIDE SEQUENCE [LARGE SCALE GENOMIC DNA]</scope>
    <source>
        <strain evidence="2 3">NPDC000837</strain>
    </source>
</reference>
<organism evidence="2 3">
    <name type="scientific">Streptomyces xantholiticus</name>
    <dbReference type="NCBI Taxonomy" id="68285"/>
    <lineage>
        <taxon>Bacteria</taxon>
        <taxon>Bacillati</taxon>
        <taxon>Actinomycetota</taxon>
        <taxon>Actinomycetes</taxon>
        <taxon>Kitasatosporales</taxon>
        <taxon>Streptomycetaceae</taxon>
        <taxon>Streptomyces</taxon>
    </lineage>
</organism>
<comment type="caution">
    <text evidence="2">The sequence shown here is derived from an EMBL/GenBank/DDBJ whole genome shotgun (WGS) entry which is preliminary data.</text>
</comment>
<evidence type="ECO:0000313" key="3">
    <source>
        <dbReference type="Proteomes" id="UP001445472"/>
    </source>
</evidence>
<dbReference type="RefSeq" id="WP_351978166.1">
    <property type="nucleotide sequence ID" value="NZ_JBEPBX010000030.1"/>
</dbReference>
<protein>
    <submittedName>
        <fullName evidence="2">Uncharacterized protein</fullName>
    </submittedName>
</protein>
<proteinExistence type="predicted"/>
<keyword evidence="1" id="KW-1133">Transmembrane helix</keyword>
<evidence type="ECO:0000256" key="1">
    <source>
        <dbReference type="SAM" id="Phobius"/>
    </source>
</evidence>
<dbReference type="EMBL" id="JBEPBX010000030">
    <property type="protein sequence ID" value="MER6616927.1"/>
    <property type="molecule type" value="Genomic_DNA"/>
</dbReference>
<feature type="transmembrane region" description="Helical" evidence="1">
    <location>
        <begin position="20"/>
        <end position="36"/>
    </location>
</feature>
<keyword evidence="3" id="KW-1185">Reference proteome</keyword>
<gene>
    <name evidence="2" type="ORF">ABT276_26905</name>
</gene>
<keyword evidence="1" id="KW-0812">Transmembrane</keyword>
<keyword evidence="1" id="KW-0472">Membrane</keyword>